<feature type="repeat" description="TPR" evidence="1">
    <location>
        <begin position="65"/>
        <end position="98"/>
    </location>
</feature>
<dbReference type="SMART" id="SM00028">
    <property type="entry name" value="TPR"/>
    <property type="match status" value="2"/>
</dbReference>
<dbReference type="AlphaFoldDB" id="A0AAW7YWE7"/>
<comment type="caution">
    <text evidence="2">The sequence shown here is derived from an EMBL/GenBank/DDBJ whole genome shotgun (WGS) entry which is preliminary data.</text>
</comment>
<dbReference type="PROSITE" id="PS50005">
    <property type="entry name" value="TPR"/>
    <property type="match status" value="1"/>
</dbReference>
<evidence type="ECO:0000313" key="3">
    <source>
        <dbReference type="Proteomes" id="UP001170310"/>
    </source>
</evidence>
<accession>A0AAW7YWE7</accession>
<feature type="non-terminal residue" evidence="2">
    <location>
        <position position="109"/>
    </location>
</feature>
<dbReference type="SUPFAM" id="SSF48452">
    <property type="entry name" value="TPR-like"/>
    <property type="match status" value="1"/>
</dbReference>
<dbReference type="EMBL" id="JAUOQO010000124">
    <property type="protein sequence ID" value="MDO6575036.1"/>
    <property type="molecule type" value="Genomic_DNA"/>
</dbReference>
<protein>
    <submittedName>
        <fullName evidence="2">Tetratricopeptide repeat protein</fullName>
    </submittedName>
</protein>
<dbReference type="Gene3D" id="1.25.40.10">
    <property type="entry name" value="Tetratricopeptide repeat domain"/>
    <property type="match status" value="1"/>
</dbReference>
<dbReference type="Proteomes" id="UP001170310">
    <property type="component" value="Unassembled WGS sequence"/>
</dbReference>
<feature type="non-terminal residue" evidence="2">
    <location>
        <position position="1"/>
    </location>
</feature>
<dbReference type="InterPro" id="IPR019734">
    <property type="entry name" value="TPR_rpt"/>
</dbReference>
<dbReference type="Pfam" id="PF13174">
    <property type="entry name" value="TPR_6"/>
    <property type="match status" value="1"/>
</dbReference>
<reference evidence="2" key="1">
    <citation type="submission" date="2023-07" db="EMBL/GenBank/DDBJ databases">
        <title>Genome content predicts the carbon catabolic preferences of heterotrophic bacteria.</title>
        <authorList>
            <person name="Gralka M."/>
        </authorList>
    </citation>
    <scope>NUCLEOTIDE SEQUENCE</scope>
    <source>
        <strain evidence="2">E2R20</strain>
    </source>
</reference>
<name>A0AAW7YWE7_9STAP</name>
<dbReference type="RefSeq" id="WP_303521909.1">
    <property type="nucleotide sequence ID" value="NZ_JAUOQO010000124.1"/>
</dbReference>
<dbReference type="InterPro" id="IPR011990">
    <property type="entry name" value="TPR-like_helical_dom_sf"/>
</dbReference>
<keyword evidence="3" id="KW-1185">Reference proteome</keyword>
<evidence type="ECO:0000256" key="1">
    <source>
        <dbReference type="PROSITE-ProRule" id="PRU00339"/>
    </source>
</evidence>
<gene>
    <name evidence="2" type="ORF">Q4528_13050</name>
</gene>
<proteinExistence type="predicted"/>
<keyword evidence="1" id="KW-0802">TPR repeat</keyword>
<evidence type="ECO:0000313" key="2">
    <source>
        <dbReference type="EMBL" id="MDO6575036.1"/>
    </source>
</evidence>
<organism evidence="2 3">
    <name type="scientific">Staphylococcus pasteuri_A</name>
    <dbReference type="NCBI Taxonomy" id="3062664"/>
    <lineage>
        <taxon>Bacteria</taxon>
        <taxon>Bacillati</taxon>
        <taxon>Bacillota</taxon>
        <taxon>Bacilli</taxon>
        <taxon>Bacillales</taxon>
        <taxon>Staphylococcaceae</taxon>
        <taxon>Staphylococcus</taxon>
    </lineage>
</organism>
<sequence>LALSRIAIEREDYEGALMKLKSILDEPEIPVGVYALLGRVYAALELFEKAIIAFDEYLIHRPEVVPEKFHLGAVYREMGENEKALQIWDEVLDKAPDFPTVLYNQALYY</sequence>